<dbReference type="EMBL" id="FRFE01000016">
    <property type="protein sequence ID" value="SHO49904.1"/>
    <property type="molecule type" value="Genomic_DNA"/>
</dbReference>
<dbReference type="PROSITE" id="PS51257">
    <property type="entry name" value="PROKAR_LIPOPROTEIN"/>
    <property type="match status" value="1"/>
</dbReference>
<reference evidence="2 3" key="1">
    <citation type="submission" date="2016-12" db="EMBL/GenBank/DDBJ databases">
        <authorList>
            <person name="Song W.-J."/>
            <person name="Kurnit D.M."/>
        </authorList>
    </citation>
    <scope>NUCLEOTIDE SEQUENCE [LARGE SCALE GENOMIC DNA]</scope>
    <source>
        <strain evidence="2 3">DSM 18488</strain>
    </source>
</reference>
<feature type="signal peptide" evidence="1">
    <location>
        <begin position="1"/>
        <end position="21"/>
    </location>
</feature>
<name>A0A1M7YB81_9BACT</name>
<evidence type="ECO:0000256" key="1">
    <source>
        <dbReference type="SAM" id="SignalP"/>
    </source>
</evidence>
<keyword evidence="1" id="KW-0732">Signal</keyword>
<dbReference type="STRING" id="1121416.SAMN02745220_03145"/>
<evidence type="ECO:0000313" key="3">
    <source>
        <dbReference type="Proteomes" id="UP000184603"/>
    </source>
</evidence>
<evidence type="ECO:0000313" key="2">
    <source>
        <dbReference type="EMBL" id="SHO49904.1"/>
    </source>
</evidence>
<proteinExistence type="predicted"/>
<feature type="chain" id="PRO_5009929881" description="DUF5666 domain-containing protein" evidence="1">
    <location>
        <begin position="22"/>
        <end position="188"/>
    </location>
</feature>
<dbReference type="AlphaFoldDB" id="A0A1M7YB81"/>
<protein>
    <recommendedName>
        <fullName evidence="4">DUF5666 domain-containing protein</fullName>
    </recommendedName>
</protein>
<accession>A0A1M7YB81</accession>
<sequence length="188" mass="20350">MSNYRKLLLALFVTASLTACSTPEPQSKLNVEKSAIMSSYATVEAVDMKTRMVTLKDPEGQTFTIHAGEEVVNLPQVHPGDRVDVTYAETLSVRMAEPGETKNEITGFIGRAEPGEKPAAVDVTETSVSATIEAIDKVNETATLKMPDGSYRIVKAEDPTNLDKVKVGDTIVIVYQEAVGIFVKGMNK</sequence>
<dbReference type="Proteomes" id="UP000184603">
    <property type="component" value="Unassembled WGS sequence"/>
</dbReference>
<dbReference type="RefSeq" id="WP_073614617.1">
    <property type="nucleotide sequence ID" value="NZ_FRFE01000016.1"/>
</dbReference>
<organism evidence="2 3">
    <name type="scientific">Desulfopila aestuarii DSM 18488</name>
    <dbReference type="NCBI Taxonomy" id="1121416"/>
    <lineage>
        <taxon>Bacteria</taxon>
        <taxon>Pseudomonadati</taxon>
        <taxon>Thermodesulfobacteriota</taxon>
        <taxon>Desulfobulbia</taxon>
        <taxon>Desulfobulbales</taxon>
        <taxon>Desulfocapsaceae</taxon>
        <taxon>Desulfopila</taxon>
    </lineage>
</organism>
<evidence type="ECO:0008006" key="4">
    <source>
        <dbReference type="Google" id="ProtNLM"/>
    </source>
</evidence>
<gene>
    <name evidence="2" type="ORF">SAMN02745220_03145</name>
</gene>
<keyword evidence="3" id="KW-1185">Reference proteome</keyword>
<dbReference type="OrthoDB" id="5405799at2"/>